<evidence type="ECO:0000313" key="2">
    <source>
        <dbReference type="EMBL" id="MDD0825071.1"/>
    </source>
</evidence>
<feature type="region of interest" description="Disordered" evidence="1">
    <location>
        <begin position="303"/>
        <end position="334"/>
    </location>
</feature>
<dbReference type="PANTHER" id="PTHR24637">
    <property type="entry name" value="COLLAGEN"/>
    <property type="match status" value="1"/>
</dbReference>
<gene>
    <name evidence="2" type="ORF">PTQ27_11460</name>
</gene>
<evidence type="ECO:0008006" key="4">
    <source>
        <dbReference type="Google" id="ProtNLM"/>
    </source>
</evidence>
<feature type="non-terminal residue" evidence="2">
    <location>
        <position position="1"/>
    </location>
</feature>
<dbReference type="Gene3D" id="2.20.70.140">
    <property type="match status" value="1"/>
</dbReference>
<organism evidence="2 3">
    <name type="scientific">Mannheimia cairinae</name>
    <dbReference type="NCBI Taxonomy" id="3025936"/>
    <lineage>
        <taxon>Bacteria</taxon>
        <taxon>Pseudomonadati</taxon>
        <taxon>Pseudomonadota</taxon>
        <taxon>Gammaproteobacteria</taxon>
        <taxon>Pasteurellales</taxon>
        <taxon>Pasteurellaceae</taxon>
        <taxon>Mannheimia</taxon>
    </lineage>
</organism>
<evidence type="ECO:0000313" key="3">
    <source>
        <dbReference type="Proteomes" id="UP001221909"/>
    </source>
</evidence>
<feature type="compositionally biased region" description="Basic and acidic residues" evidence="1">
    <location>
        <begin position="306"/>
        <end position="316"/>
    </location>
</feature>
<proteinExistence type="predicted"/>
<feature type="region of interest" description="Disordered" evidence="1">
    <location>
        <begin position="245"/>
        <end position="267"/>
    </location>
</feature>
<comment type="caution">
    <text evidence="2">The sequence shown here is derived from an EMBL/GenBank/DDBJ whole genome shotgun (WGS) entry which is preliminary data.</text>
</comment>
<sequence>GLIFTGNNEKLNRHKLNSVVNIVGEVAEGINDKATSESFKSASGNINVVANEKDQLEIQLNRDLQGLSSANFVEYKEVEDEDGNTISVVNEDVPSTVVNNNGITITPKDGKDGKDGNVVSVTDKGLNNGGNQIVNVKSGIDGVNGADGKQIASVNDLTEKQLEEVGTNGANIKDIRNATNDLVTTGFKITADNKDLGTDAEGKAIKEDTVELGQTVNYTSKDGNIVTTVRNNEIDFGLANEITIGEKGEPGKDGQPGKDGVDGKVGVNGKDGSAVVLNGKDGSIGLNGKDGENGLTFKAENGADGVDGKNGKDGKTRIVYTPVDKDGNPVIDPDTKEPVVEEVATLNDGLIFTG</sequence>
<keyword evidence="3" id="KW-1185">Reference proteome</keyword>
<feature type="compositionally biased region" description="Basic and acidic residues" evidence="1">
    <location>
        <begin position="245"/>
        <end position="262"/>
    </location>
</feature>
<feature type="non-terminal residue" evidence="2">
    <location>
        <position position="354"/>
    </location>
</feature>
<reference evidence="2 3" key="1">
    <citation type="submission" date="2023-02" db="EMBL/GenBank/DDBJ databases">
        <title>Mannheimia cairiniae sp. nov., a novel species of Mannheimia obtained from moscovy ducks (Cairina moschata) and reclassification of Mannheimia ovis as heterotypic synonym of Mannheimia pernigra.</title>
        <authorList>
            <person name="Christensen H."/>
        </authorList>
    </citation>
    <scope>NUCLEOTIDE SEQUENCE [LARGE SCALE GENOMIC DNA]</scope>
    <source>
        <strain evidence="2 3">AT1</strain>
    </source>
</reference>
<feature type="compositionally biased region" description="Basic and acidic residues" evidence="1">
    <location>
        <begin position="323"/>
        <end position="334"/>
    </location>
</feature>
<protein>
    <recommendedName>
        <fullName evidence="4">Adhesin</fullName>
    </recommendedName>
</protein>
<name>A0ABT5MTY6_9PAST</name>
<evidence type="ECO:0000256" key="1">
    <source>
        <dbReference type="SAM" id="MobiDB-lite"/>
    </source>
</evidence>
<accession>A0ABT5MTY6</accession>
<dbReference type="SUPFAM" id="SSF101999">
    <property type="entry name" value="Trimeric adhesin"/>
    <property type="match status" value="1"/>
</dbReference>
<dbReference type="Proteomes" id="UP001221909">
    <property type="component" value="Unassembled WGS sequence"/>
</dbReference>
<dbReference type="EMBL" id="JAQSJE010000013">
    <property type="protein sequence ID" value="MDD0825071.1"/>
    <property type="molecule type" value="Genomic_DNA"/>
</dbReference>